<dbReference type="PANTHER" id="PTHR32089:SF112">
    <property type="entry name" value="LYSOZYME-LIKE PROTEIN-RELATED"/>
    <property type="match status" value="1"/>
</dbReference>
<dbReference type="PANTHER" id="PTHR32089">
    <property type="entry name" value="METHYL-ACCEPTING CHEMOTAXIS PROTEIN MCPB"/>
    <property type="match status" value="1"/>
</dbReference>
<dbReference type="KEGG" id="din:Selin_0152"/>
<name>E6W5H9_DESIS</name>
<keyword evidence="5" id="KW-1133">Transmembrane helix</keyword>
<protein>
    <submittedName>
        <fullName evidence="8">Chemotaxis sensory transducer</fullName>
    </submittedName>
</protein>
<keyword evidence="5" id="KW-0472">Membrane</keyword>
<feature type="transmembrane region" description="Helical" evidence="5">
    <location>
        <begin position="299"/>
        <end position="318"/>
    </location>
</feature>
<evidence type="ECO:0000256" key="4">
    <source>
        <dbReference type="PROSITE-ProRule" id="PRU00284"/>
    </source>
</evidence>
<dbReference type="Pfam" id="PF14827">
    <property type="entry name" value="dCache_3"/>
    <property type="match status" value="1"/>
</dbReference>
<dbReference type="InterPro" id="IPR029151">
    <property type="entry name" value="Sensor-like_sf"/>
</dbReference>
<evidence type="ECO:0000256" key="2">
    <source>
        <dbReference type="ARBA" id="ARBA00023224"/>
    </source>
</evidence>
<dbReference type="FunCoup" id="E6W5H9">
    <property type="interactions" value="147"/>
</dbReference>
<feature type="domain" description="Methyl-accepting transducer" evidence="6">
    <location>
        <begin position="377"/>
        <end position="613"/>
    </location>
</feature>
<dbReference type="InterPro" id="IPR003660">
    <property type="entry name" value="HAMP_dom"/>
</dbReference>
<evidence type="ECO:0000256" key="3">
    <source>
        <dbReference type="ARBA" id="ARBA00029447"/>
    </source>
</evidence>
<dbReference type="Proteomes" id="UP000002572">
    <property type="component" value="Chromosome"/>
</dbReference>
<dbReference type="SUPFAM" id="SSF58104">
    <property type="entry name" value="Methyl-accepting chemotaxis protein (MCP) signaling domain"/>
    <property type="match status" value="1"/>
</dbReference>
<dbReference type="HOGENOM" id="CLU_000445_107_19_0"/>
<dbReference type="SUPFAM" id="SSF103190">
    <property type="entry name" value="Sensory domain-like"/>
    <property type="match status" value="1"/>
</dbReference>
<dbReference type="GO" id="GO:0006935">
    <property type="term" value="P:chemotaxis"/>
    <property type="evidence" value="ECO:0007669"/>
    <property type="project" value="UniProtKB-ARBA"/>
</dbReference>
<dbReference type="AlphaFoldDB" id="E6W5H9"/>
<dbReference type="CDD" id="cd11386">
    <property type="entry name" value="MCP_signal"/>
    <property type="match status" value="1"/>
</dbReference>
<dbReference type="InterPro" id="IPR004089">
    <property type="entry name" value="MCPsignal_dom"/>
</dbReference>
<dbReference type="Gene3D" id="1.10.287.950">
    <property type="entry name" value="Methyl-accepting chemotaxis protein"/>
    <property type="match status" value="1"/>
</dbReference>
<evidence type="ECO:0000256" key="1">
    <source>
        <dbReference type="ARBA" id="ARBA00004370"/>
    </source>
</evidence>
<keyword evidence="2 4" id="KW-0807">Transducer</keyword>
<dbReference type="Pfam" id="PF00672">
    <property type="entry name" value="HAMP"/>
    <property type="match status" value="1"/>
</dbReference>
<evidence type="ECO:0000313" key="9">
    <source>
        <dbReference type="Proteomes" id="UP000002572"/>
    </source>
</evidence>
<dbReference type="PROSITE" id="PS50885">
    <property type="entry name" value="HAMP"/>
    <property type="match status" value="1"/>
</dbReference>
<dbReference type="eggNOG" id="COG0840">
    <property type="taxonomic scope" value="Bacteria"/>
</dbReference>
<dbReference type="EMBL" id="CP002432">
    <property type="protein sequence ID" value="ADU64910.1"/>
    <property type="molecule type" value="Genomic_DNA"/>
</dbReference>
<dbReference type="SMART" id="SM00304">
    <property type="entry name" value="HAMP"/>
    <property type="match status" value="2"/>
</dbReference>
<dbReference type="Pfam" id="PF00015">
    <property type="entry name" value="MCPsignal"/>
    <property type="match status" value="1"/>
</dbReference>
<sequence>MFQNLSMQLKFMASLIAVGVLVLVSAIVFTSFEKKRYVEQRIAEIADVLQQQVEDSVRDKEENTLGIAIALASSSSIKEGMILNERAGLLQELRELAQVFRDATEVNNLRVHLHDERGYTILRTFRPDLFGDDLTSFRPTAQRIRTEQRPFTALEPGASEVTLRAMAPVFNHGSYIGAVEISTGFGSVSRDFLSRGDRYIVLLNERALQVSTGLRNNQKIGPFVVANDTWFCAETIAFAQKVDYQFLQQHGYAFTDEYFVTFAPLTDYTGTLIGMQLVGQPLDVFNAAFVSSDRIKNSLMLAMIAAVVIMIAVVYLLLKSVIAPPIQRTVQVASTIARGDFRQEVPVLSRDEIGQLADTFNTMNEQLSGTLSEINMAVSSVSSSSEELSATASQLAQGADNQSQSTGELAVAVNEMHATVEQIAQNIHQTSDRAQNASEASLEGRKAVLAAVQKMDEIAGNVADSSRVIQSLGATVGEIGKITGVIDEIADQTNLLALNAAIEAARAGESGRGFAVVADEVRKLAERTQDATGEINTMIQGLQRQASSAVTSIEASVRNVETGTQTARQAGQKLDEIAALTQEMADMIAQIAAAAQQQAATTNQIAGSVEGIRGITEENAHQAAAISQAAADLSRIAEDLSSQTSRFRLKGESNRPWLPA</sequence>
<feature type="domain" description="HAMP" evidence="7">
    <location>
        <begin position="325"/>
        <end position="372"/>
    </location>
</feature>
<dbReference type="SMART" id="SM00283">
    <property type="entry name" value="MA"/>
    <property type="match status" value="1"/>
</dbReference>
<dbReference type="PROSITE" id="PS50111">
    <property type="entry name" value="CHEMOTAXIS_TRANSDUC_2"/>
    <property type="match status" value="1"/>
</dbReference>
<evidence type="ECO:0000259" key="7">
    <source>
        <dbReference type="PROSITE" id="PS50885"/>
    </source>
</evidence>
<dbReference type="RefSeq" id="WP_013504799.1">
    <property type="nucleotide sequence ID" value="NC_014836.1"/>
</dbReference>
<gene>
    <name evidence="8" type="ordered locus">Selin_0152</name>
</gene>
<organism evidence="8 9">
    <name type="scientific">Desulfurispirillum indicum (strain ATCC BAA-1389 / DSM 22839 / S5)</name>
    <dbReference type="NCBI Taxonomy" id="653733"/>
    <lineage>
        <taxon>Bacteria</taxon>
        <taxon>Pseudomonadati</taxon>
        <taxon>Chrysiogenota</taxon>
        <taxon>Chrysiogenia</taxon>
        <taxon>Chrysiogenales</taxon>
        <taxon>Chrysiogenaceae</taxon>
        <taxon>Desulfurispirillum</taxon>
    </lineage>
</organism>
<keyword evidence="5" id="KW-0812">Transmembrane</keyword>
<comment type="similarity">
    <text evidence="3">Belongs to the methyl-accepting chemotaxis (MCP) protein family.</text>
</comment>
<dbReference type="InParanoid" id="E6W5H9"/>
<dbReference type="FunFam" id="1.10.287.950:FF:000001">
    <property type="entry name" value="Methyl-accepting chemotaxis sensory transducer"/>
    <property type="match status" value="1"/>
</dbReference>
<dbReference type="CDD" id="cd06225">
    <property type="entry name" value="HAMP"/>
    <property type="match status" value="1"/>
</dbReference>
<dbReference type="InterPro" id="IPR029150">
    <property type="entry name" value="dCache_3"/>
</dbReference>
<feature type="transmembrane region" description="Helical" evidence="5">
    <location>
        <begin position="12"/>
        <end position="32"/>
    </location>
</feature>
<dbReference type="GO" id="GO:0016020">
    <property type="term" value="C:membrane"/>
    <property type="evidence" value="ECO:0007669"/>
    <property type="project" value="UniProtKB-SubCell"/>
</dbReference>
<dbReference type="GO" id="GO:0007165">
    <property type="term" value="P:signal transduction"/>
    <property type="evidence" value="ECO:0007669"/>
    <property type="project" value="UniProtKB-KW"/>
</dbReference>
<dbReference type="STRING" id="653733.Selin_0152"/>
<evidence type="ECO:0000259" key="6">
    <source>
        <dbReference type="PROSITE" id="PS50111"/>
    </source>
</evidence>
<accession>E6W5H9</accession>
<reference evidence="8 9" key="1">
    <citation type="submission" date="2010-12" db="EMBL/GenBank/DDBJ databases">
        <title>Complete sequence of Desulfurispirillum indicum S5.</title>
        <authorList>
            <consortium name="US DOE Joint Genome Institute"/>
            <person name="Lucas S."/>
            <person name="Copeland A."/>
            <person name="Lapidus A."/>
            <person name="Cheng J.-F."/>
            <person name="Goodwin L."/>
            <person name="Pitluck S."/>
            <person name="Chertkov O."/>
            <person name="Held B."/>
            <person name="Detter J.C."/>
            <person name="Han C."/>
            <person name="Tapia R."/>
            <person name="Land M."/>
            <person name="Hauser L."/>
            <person name="Kyrpides N."/>
            <person name="Ivanova N."/>
            <person name="Mikhailova N."/>
            <person name="Haggblom M."/>
            <person name="Rauschenbach I."/>
            <person name="Bini E."/>
            <person name="Woyke T."/>
        </authorList>
    </citation>
    <scope>NUCLEOTIDE SEQUENCE [LARGE SCALE GENOMIC DNA]</scope>
    <source>
        <strain evidence="9">ATCC BAA-1389 / DSM 22839 / S5</strain>
    </source>
</reference>
<keyword evidence="9" id="KW-1185">Reference proteome</keyword>
<proteinExistence type="inferred from homology"/>
<evidence type="ECO:0000256" key="5">
    <source>
        <dbReference type="SAM" id="Phobius"/>
    </source>
</evidence>
<evidence type="ECO:0000313" key="8">
    <source>
        <dbReference type="EMBL" id="ADU64910.1"/>
    </source>
</evidence>
<comment type="subcellular location">
    <subcellularLocation>
        <location evidence="1">Membrane</location>
    </subcellularLocation>
</comment>